<feature type="domain" description="FAS1" evidence="2">
    <location>
        <begin position="1"/>
        <end position="44"/>
    </location>
</feature>
<dbReference type="PROSITE" id="PS50213">
    <property type="entry name" value="FAS1"/>
    <property type="match status" value="1"/>
</dbReference>
<keyword evidence="4" id="KW-1185">Reference proteome</keyword>
<dbReference type="Proteomes" id="UP000298493">
    <property type="component" value="Unassembled WGS sequence"/>
</dbReference>
<evidence type="ECO:0000259" key="2">
    <source>
        <dbReference type="PROSITE" id="PS50213"/>
    </source>
</evidence>
<feature type="compositionally biased region" description="Low complexity" evidence="1">
    <location>
        <begin position="188"/>
        <end position="204"/>
    </location>
</feature>
<feature type="compositionally biased region" description="Polar residues" evidence="1">
    <location>
        <begin position="211"/>
        <end position="221"/>
    </location>
</feature>
<feature type="compositionally biased region" description="Low complexity" evidence="1">
    <location>
        <begin position="222"/>
        <end position="237"/>
    </location>
</feature>
<proteinExistence type="predicted"/>
<accession>A0A4Z1P6L1</accession>
<dbReference type="AlphaFoldDB" id="A0A4Z1P6L1"/>
<protein>
    <submittedName>
        <fullName evidence="3">Putative mitochondrial transport protein</fullName>
    </submittedName>
</protein>
<sequence length="237" mass="25825">MTSQQGGNVTMRIVNGDTYLNDAKVIATDYLVYNGVMHILEKPLNFSLPDAIPPPLLALSGGNTSTAFSNPPSQAKSTLPIVTHAQGGSRWRYGCNGKLSRIGLERTMGRNTQSPFDKQEREIIRNNMDRGVYRPSDHTPDPASSEGFGISRIMETNREIVPDTPIDKTYLERIITPEPKGGAHVRRSISISEEPRSPISPMSSLREGALSPSSTQLATNQSPISTTPTTSPIHDVN</sequence>
<dbReference type="Gene3D" id="2.30.180.10">
    <property type="entry name" value="FAS1 domain"/>
    <property type="match status" value="1"/>
</dbReference>
<dbReference type="STRING" id="86259.A0A4Z1P6L1"/>
<evidence type="ECO:0000313" key="4">
    <source>
        <dbReference type="Proteomes" id="UP000298493"/>
    </source>
</evidence>
<organism evidence="3 4">
    <name type="scientific">Venturia nashicola</name>
    <dbReference type="NCBI Taxonomy" id="86259"/>
    <lineage>
        <taxon>Eukaryota</taxon>
        <taxon>Fungi</taxon>
        <taxon>Dikarya</taxon>
        <taxon>Ascomycota</taxon>
        <taxon>Pezizomycotina</taxon>
        <taxon>Dothideomycetes</taxon>
        <taxon>Pleosporomycetidae</taxon>
        <taxon>Venturiales</taxon>
        <taxon>Venturiaceae</taxon>
        <taxon>Venturia</taxon>
    </lineage>
</organism>
<dbReference type="InterPro" id="IPR000782">
    <property type="entry name" value="FAS1_domain"/>
</dbReference>
<evidence type="ECO:0000256" key="1">
    <source>
        <dbReference type="SAM" id="MobiDB-lite"/>
    </source>
</evidence>
<comment type="caution">
    <text evidence="3">The sequence shown here is derived from an EMBL/GenBank/DDBJ whole genome shotgun (WGS) entry which is preliminary data.</text>
</comment>
<dbReference type="SUPFAM" id="SSF82153">
    <property type="entry name" value="FAS1 domain"/>
    <property type="match status" value="1"/>
</dbReference>
<feature type="region of interest" description="Disordered" evidence="1">
    <location>
        <begin position="180"/>
        <end position="237"/>
    </location>
</feature>
<reference evidence="3 4" key="1">
    <citation type="submission" date="2019-04" db="EMBL/GenBank/DDBJ databases">
        <title>High contiguity whole genome sequence and gene annotation resource for two Venturia nashicola isolates.</title>
        <authorList>
            <person name="Prokchorchik M."/>
            <person name="Won K."/>
            <person name="Lee Y."/>
            <person name="Choi E.D."/>
            <person name="Segonzac C."/>
            <person name="Sohn K.H."/>
        </authorList>
    </citation>
    <scope>NUCLEOTIDE SEQUENCE [LARGE SCALE GENOMIC DNA]</scope>
    <source>
        <strain evidence="3 4">PRI2</strain>
    </source>
</reference>
<name>A0A4Z1P6L1_9PEZI</name>
<gene>
    <name evidence="3" type="ORF">E6O75_ATG10348</name>
</gene>
<evidence type="ECO:0000313" key="3">
    <source>
        <dbReference type="EMBL" id="TID17703.1"/>
    </source>
</evidence>
<dbReference type="EMBL" id="SNSC02000015">
    <property type="protein sequence ID" value="TID17703.1"/>
    <property type="molecule type" value="Genomic_DNA"/>
</dbReference>
<dbReference type="InterPro" id="IPR036378">
    <property type="entry name" value="FAS1_dom_sf"/>
</dbReference>